<protein>
    <recommendedName>
        <fullName evidence="5">Trimethylamine methyltransferase</fullName>
    </recommendedName>
</protein>
<dbReference type="InterPro" id="IPR038601">
    <property type="entry name" value="MttB-like_sf"/>
</dbReference>
<evidence type="ECO:0000256" key="3">
    <source>
        <dbReference type="ARBA" id="ARBA00022679"/>
    </source>
</evidence>
<dbReference type="Pfam" id="PF06253">
    <property type="entry name" value="MTTB"/>
    <property type="match status" value="1"/>
</dbReference>
<keyword evidence="3" id="KW-0808">Transferase</keyword>
<organism evidence="4">
    <name type="scientific">marine sediment metagenome</name>
    <dbReference type="NCBI Taxonomy" id="412755"/>
    <lineage>
        <taxon>unclassified sequences</taxon>
        <taxon>metagenomes</taxon>
        <taxon>ecological metagenomes</taxon>
    </lineage>
</organism>
<evidence type="ECO:0000313" key="4">
    <source>
        <dbReference type="EMBL" id="GAG58722.1"/>
    </source>
</evidence>
<comment type="caution">
    <text evidence="4">The sequence shown here is derived from an EMBL/GenBank/DDBJ whole genome shotgun (WGS) entry which is preliminary data.</text>
</comment>
<dbReference type="GO" id="GO:0008168">
    <property type="term" value="F:methyltransferase activity"/>
    <property type="evidence" value="ECO:0007669"/>
    <property type="project" value="UniProtKB-KW"/>
</dbReference>
<name>X0ZKU4_9ZZZZ</name>
<reference evidence="4" key="1">
    <citation type="journal article" date="2014" name="Front. Microbiol.">
        <title>High frequency of phylogenetically diverse reductive dehalogenase-homologous genes in deep subseafloor sedimentary metagenomes.</title>
        <authorList>
            <person name="Kawai M."/>
            <person name="Futagami T."/>
            <person name="Toyoda A."/>
            <person name="Takaki Y."/>
            <person name="Nishi S."/>
            <person name="Hori S."/>
            <person name="Arai W."/>
            <person name="Tsubouchi T."/>
            <person name="Morono Y."/>
            <person name="Uchiyama I."/>
            <person name="Ito T."/>
            <person name="Fujiyama A."/>
            <person name="Inagaki F."/>
            <person name="Takami H."/>
        </authorList>
    </citation>
    <scope>NUCLEOTIDE SEQUENCE</scope>
    <source>
        <strain evidence="4">Expedition CK06-06</strain>
    </source>
</reference>
<dbReference type="AlphaFoldDB" id="X0ZKU4"/>
<evidence type="ECO:0008006" key="5">
    <source>
        <dbReference type="Google" id="ProtNLM"/>
    </source>
</evidence>
<gene>
    <name evidence="4" type="ORF">S01H4_09753</name>
</gene>
<dbReference type="GO" id="GO:0032259">
    <property type="term" value="P:methylation"/>
    <property type="evidence" value="ECO:0007669"/>
    <property type="project" value="UniProtKB-KW"/>
</dbReference>
<comment type="similarity">
    <text evidence="1">Belongs to the trimethylamine methyltransferase family.</text>
</comment>
<feature type="non-terminal residue" evidence="4">
    <location>
        <position position="1"/>
    </location>
</feature>
<sequence>PWLLEILQAVFGDKETIRKTHPFSFLVCPQSLLIIEGQHTDAYLELIGWDIPIAVMPMPLMGGTGPGSMISMAILCNCEVLAMLCLTQAADPGTPFICAPVSAAMNPRTGLYSAGAIENGLLSSAGIEMAKYYVLPVEGSGGSTDAFAPGIQTSYERSMNFLLPMLSWPDLIVGAGLMGGSMILSLEQLVIDAEVFRMAKQAHRGILASDETWLDDVIQSVGPGGNFLSEKSTAVNMRSGEWLIPKLGVHKTQKAWEDAGKKDILDEAREKVDQILKNHKPLPLADEIQNELNRIYKKAQEEAG</sequence>
<dbReference type="GO" id="GO:0015948">
    <property type="term" value="P:methanogenesis"/>
    <property type="evidence" value="ECO:0007669"/>
    <property type="project" value="InterPro"/>
</dbReference>
<proteinExistence type="inferred from homology"/>
<keyword evidence="2" id="KW-0489">Methyltransferase</keyword>
<dbReference type="EMBL" id="BART01003589">
    <property type="protein sequence ID" value="GAG58722.1"/>
    <property type="molecule type" value="Genomic_DNA"/>
</dbReference>
<evidence type="ECO:0000256" key="2">
    <source>
        <dbReference type="ARBA" id="ARBA00022603"/>
    </source>
</evidence>
<dbReference type="Gene3D" id="3.20.20.480">
    <property type="entry name" value="Trimethylamine methyltransferase-like"/>
    <property type="match status" value="1"/>
</dbReference>
<dbReference type="InterPro" id="IPR010426">
    <property type="entry name" value="MTTB_MeTrfase"/>
</dbReference>
<evidence type="ECO:0000256" key="1">
    <source>
        <dbReference type="ARBA" id="ARBA00007137"/>
    </source>
</evidence>
<accession>X0ZKU4</accession>